<evidence type="ECO:0000313" key="4">
    <source>
        <dbReference type="Proteomes" id="UP000054279"/>
    </source>
</evidence>
<keyword evidence="4" id="KW-1185">Reference proteome</keyword>
<evidence type="ECO:0000313" key="3">
    <source>
        <dbReference type="EMBL" id="KIJ28522.1"/>
    </source>
</evidence>
<sequence length="156" mass="17247">MTLFTAMMPPHRDDVNPPVPTIPGHHYKDIHLNGEAQAHMGDIYHVYGQGGVEIDDEEDGILNDGSRSMLKMLKSHVNHNASYNSCERKQEGASICIPGTREQVLAKIQSWTECQGPPVLWLYGPASSGKSTIAQTIAEQCDKTDPKTLAFSYFFS</sequence>
<reference evidence="3 4" key="1">
    <citation type="submission" date="2014-06" db="EMBL/GenBank/DDBJ databases">
        <title>Evolutionary Origins and Diversification of the Mycorrhizal Mutualists.</title>
        <authorList>
            <consortium name="DOE Joint Genome Institute"/>
            <consortium name="Mycorrhizal Genomics Consortium"/>
            <person name="Kohler A."/>
            <person name="Kuo A."/>
            <person name="Nagy L.G."/>
            <person name="Floudas D."/>
            <person name="Copeland A."/>
            <person name="Barry K.W."/>
            <person name="Cichocki N."/>
            <person name="Veneault-Fourrey C."/>
            <person name="LaButti K."/>
            <person name="Lindquist E.A."/>
            <person name="Lipzen A."/>
            <person name="Lundell T."/>
            <person name="Morin E."/>
            <person name="Murat C."/>
            <person name="Riley R."/>
            <person name="Ohm R."/>
            <person name="Sun H."/>
            <person name="Tunlid A."/>
            <person name="Henrissat B."/>
            <person name="Grigoriev I.V."/>
            <person name="Hibbett D.S."/>
            <person name="Martin F."/>
        </authorList>
    </citation>
    <scope>NUCLEOTIDE SEQUENCE [LARGE SCALE GENOMIC DNA]</scope>
    <source>
        <strain evidence="3 4">SS14</strain>
    </source>
</reference>
<name>A0A0C9UHV2_SPHS4</name>
<dbReference type="AlphaFoldDB" id="A0A0C9UHV2"/>
<gene>
    <name evidence="3" type="ORF">M422DRAFT_270212</name>
</gene>
<evidence type="ECO:0000259" key="2">
    <source>
        <dbReference type="Pfam" id="PF24883"/>
    </source>
</evidence>
<feature type="domain" description="Nephrocystin 3-like N-terminal" evidence="2">
    <location>
        <begin position="102"/>
        <end position="154"/>
    </location>
</feature>
<protein>
    <recommendedName>
        <fullName evidence="2">Nephrocystin 3-like N-terminal domain-containing protein</fullName>
    </recommendedName>
</protein>
<dbReference type="HOGENOM" id="CLU_1687814_0_0_1"/>
<dbReference type="EMBL" id="KN837304">
    <property type="protein sequence ID" value="KIJ28522.1"/>
    <property type="molecule type" value="Genomic_DNA"/>
</dbReference>
<proteinExistence type="predicted"/>
<evidence type="ECO:0000256" key="1">
    <source>
        <dbReference type="ARBA" id="ARBA00022737"/>
    </source>
</evidence>
<dbReference type="Pfam" id="PF24883">
    <property type="entry name" value="NPHP3_N"/>
    <property type="match status" value="1"/>
</dbReference>
<dbReference type="SUPFAM" id="SSF52540">
    <property type="entry name" value="P-loop containing nucleoside triphosphate hydrolases"/>
    <property type="match status" value="1"/>
</dbReference>
<dbReference type="Gene3D" id="3.40.50.300">
    <property type="entry name" value="P-loop containing nucleotide triphosphate hydrolases"/>
    <property type="match status" value="1"/>
</dbReference>
<dbReference type="InterPro" id="IPR027417">
    <property type="entry name" value="P-loop_NTPase"/>
</dbReference>
<accession>A0A0C9UHV2</accession>
<dbReference type="OrthoDB" id="2928561at2759"/>
<keyword evidence="1" id="KW-0677">Repeat</keyword>
<dbReference type="InterPro" id="IPR056884">
    <property type="entry name" value="NPHP3-like_N"/>
</dbReference>
<dbReference type="Proteomes" id="UP000054279">
    <property type="component" value="Unassembled WGS sequence"/>
</dbReference>
<organism evidence="3 4">
    <name type="scientific">Sphaerobolus stellatus (strain SS14)</name>
    <dbReference type="NCBI Taxonomy" id="990650"/>
    <lineage>
        <taxon>Eukaryota</taxon>
        <taxon>Fungi</taxon>
        <taxon>Dikarya</taxon>
        <taxon>Basidiomycota</taxon>
        <taxon>Agaricomycotina</taxon>
        <taxon>Agaricomycetes</taxon>
        <taxon>Phallomycetidae</taxon>
        <taxon>Geastrales</taxon>
        <taxon>Sphaerobolaceae</taxon>
        <taxon>Sphaerobolus</taxon>
    </lineage>
</organism>